<dbReference type="Proteomes" id="UP001597045">
    <property type="component" value="Unassembled WGS sequence"/>
</dbReference>
<reference evidence="2" key="1">
    <citation type="journal article" date="2019" name="Int. J. Syst. Evol. Microbiol.">
        <title>The Global Catalogue of Microorganisms (GCM) 10K type strain sequencing project: providing services to taxonomists for standard genome sequencing and annotation.</title>
        <authorList>
            <consortium name="The Broad Institute Genomics Platform"/>
            <consortium name="The Broad Institute Genome Sequencing Center for Infectious Disease"/>
            <person name="Wu L."/>
            <person name="Ma J."/>
        </authorList>
    </citation>
    <scope>NUCLEOTIDE SEQUENCE [LARGE SCALE GENOMIC DNA]</scope>
    <source>
        <strain evidence="2">JCM 31486</strain>
    </source>
</reference>
<dbReference type="EMBL" id="JBHTIS010001361">
    <property type="protein sequence ID" value="MFD1048023.1"/>
    <property type="molecule type" value="Genomic_DNA"/>
</dbReference>
<proteinExistence type="predicted"/>
<gene>
    <name evidence="1" type="ORF">ACFQ1S_22020</name>
</gene>
<name>A0ABW3MBK3_9PSEU</name>
<sequence>MIGKKFDDLQVRSETLQILKQIVDWSAQHPAQSGGLQSVEGTAAQQIDQSLIDAIREPLPADDADPARWDRWRRVPMFMHVRCLKI</sequence>
<organism evidence="1 2">
    <name type="scientific">Kibdelosporangium lantanae</name>
    <dbReference type="NCBI Taxonomy" id="1497396"/>
    <lineage>
        <taxon>Bacteria</taxon>
        <taxon>Bacillati</taxon>
        <taxon>Actinomycetota</taxon>
        <taxon>Actinomycetes</taxon>
        <taxon>Pseudonocardiales</taxon>
        <taxon>Pseudonocardiaceae</taxon>
        <taxon>Kibdelosporangium</taxon>
    </lineage>
</organism>
<comment type="caution">
    <text evidence="1">The sequence shown here is derived from an EMBL/GenBank/DDBJ whole genome shotgun (WGS) entry which is preliminary data.</text>
</comment>
<evidence type="ECO:0000313" key="2">
    <source>
        <dbReference type="Proteomes" id="UP001597045"/>
    </source>
</evidence>
<evidence type="ECO:0000313" key="1">
    <source>
        <dbReference type="EMBL" id="MFD1048023.1"/>
    </source>
</evidence>
<protein>
    <submittedName>
        <fullName evidence="1">Uncharacterized protein</fullName>
    </submittedName>
</protein>
<keyword evidence="2" id="KW-1185">Reference proteome</keyword>
<accession>A0ABW3MBK3</accession>